<protein>
    <submittedName>
        <fullName evidence="11">Jg22217 protein</fullName>
    </submittedName>
</protein>
<dbReference type="InterPro" id="IPR039999">
    <property type="entry name" value="LYAR"/>
</dbReference>
<dbReference type="GO" id="GO:0003677">
    <property type="term" value="F:DNA binding"/>
    <property type="evidence" value="ECO:0007669"/>
    <property type="project" value="InterPro"/>
</dbReference>
<feature type="compositionally biased region" description="Basic and acidic residues" evidence="8">
    <location>
        <begin position="158"/>
        <end position="178"/>
    </location>
</feature>
<evidence type="ECO:0000256" key="5">
    <source>
        <dbReference type="ARBA" id="ARBA00022833"/>
    </source>
</evidence>
<evidence type="ECO:0000313" key="11">
    <source>
        <dbReference type="EMBL" id="CAH2244765.1"/>
    </source>
</evidence>
<sequence>MVVFTCGHCGESVQKPKVEKHYLTKCRNKNPNVSCMDCFKDFLGNDYEAHTKCITEEERYSGKGFVPKEKKGEKKQNVWVDMIQSVLDEQENASSNVLRIIETISKHNNTPRKKPKFVNFVKNVCGSKTNIKDIDQAWEVISVKLTELSNLTAQNVLKKKEEKAESAKEATVDEEKQNGHATDGTVENGKAINGEGTQNGKEINGASDDQEDEENKIVQNGGDKSEQKLSKKQRKEEKKRRKYEAELQSVEAAPEQPQEEETEVLAVKKGKKNKNKGDNTHLQEKVNEQEEIDKNKKRKRQDTVNIPEVQQNDVDNIENIPVKEKTIKKKLRKDSKHEADESICLHDQNVAKSENEVAENGGNDGKFNWHEVIISLLQKKGNELPFKRLQKKVLGEYSEYTGCEVDDRIADKFIKKLRSAPKVRVDKNRVLLLDE</sequence>
<feature type="compositionally biased region" description="Basic and acidic residues" evidence="8">
    <location>
        <begin position="275"/>
        <end position="294"/>
    </location>
</feature>
<dbReference type="PROSITE" id="PS51804">
    <property type="entry name" value="ZF_C2HC_LYAR"/>
    <property type="match status" value="2"/>
</dbReference>
<evidence type="ECO:0000256" key="8">
    <source>
        <dbReference type="SAM" id="MobiDB-lite"/>
    </source>
</evidence>
<evidence type="ECO:0000256" key="3">
    <source>
        <dbReference type="ARBA" id="ARBA00022737"/>
    </source>
</evidence>
<comment type="caution">
    <text evidence="11">The sequence shown here is derived from an EMBL/GenBank/DDBJ whole genome shotgun (WGS) entry which is preliminary data.</text>
</comment>
<feature type="domain" description="Cell growth-regulating nucleolar protein-like winged helix" evidence="10">
    <location>
        <begin position="365"/>
        <end position="433"/>
    </location>
</feature>
<dbReference type="GO" id="GO:0005730">
    <property type="term" value="C:nucleolus"/>
    <property type="evidence" value="ECO:0007669"/>
    <property type="project" value="TreeGrafter"/>
</dbReference>
<dbReference type="Pfam" id="PF08790">
    <property type="entry name" value="zf-LYAR"/>
    <property type="match status" value="1"/>
</dbReference>
<keyword evidence="6" id="KW-0539">Nucleus</keyword>
<evidence type="ECO:0000256" key="6">
    <source>
        <dbReference type="ARBA" id="ARBA00023242"/>
    </source>
</evidence>
<proteinExistence type="predicted"/>
<evidence type="ECO:0000256" key="1">
    <source>
        <dbReference type="ARBA" id="ARBA00004123"/>
    </source>
</evidence>
<reference evidence="11" key="1">
    <citation type="submission" date="2022-03" db="EMBL/GenBank/DDBJ databases">
        <authorList>
            <person name="Lindestad O."/>
        </authorList>
    </citation>
    <scope>NUCLEOTIDE SEQUENCE</scope>
</reference>
<dbReference type="EMBL" id="CAKXAJ010025853">
    <property type="protein sequence ID" value="CAH2244765.1"/>
    <property type="molecule type" value="Genomic_DNA"/>
</dbReference>
<comment type="subcellular location">
    <subcellularLocation>
        <location evidence="1">Nucleus</location>
    </subcellularLocation>
</comment>
<dbReference type="AlphaFoldDB" id="A0A8S4S495"/>
<dbReference type="OrthoDB" id="21474at2759"/>
<evidence type="ECO:0000256" key="7">
    <source>
        <dbReference type="PROSITE-ProRule" id="PRU01145"/>
    </source>
</evidence>
<evidence type="ECO:0000313" key="12">
    <source>
        <dbReference type="Proteomes" id="UP000838756"/>
    </source>
</evidence>
<dbReference type="FunFam" id="3.30.1490.490:FF:000001">
    <property type="entry name" value="cell growth-regulating nucleolar protein-like"/>
    <property type="match status" value="1"/>
</dbReference>
<keyword evidence="5" id="KW-0862">Zinc</keyword>
<dbReference type="InterPro" id="IPR014898">
    <property type="entry name" value="Znf_C2H2_LYAR"/>
</dbReference>
<dbReference type="GO" id="GO:0008270">
    <property type="term" value="F:zinc ion binding"/>
    <property type="evidence" value="ECO:0007669"/>
    <property type="project" value="UniProtKB-KW"/>
</dbReference>
<dbReference type="InterPro" id="IPR058719">
    <property type="entry name" value="WHD_LYAR"/>
</dbReference>
<dbReference type="Proteomes" id="UP000838756">
    <property type="component" value="Unassembled WGS sequence"/>
</dbReference>
<keyword evidence="12" id="KW-1185">Reference proteome</keyword>
<gene>
    <name evidence="11" type="primary">jg22217</name>
    <name evidence="11" type="ORF">PAEG_LOCUS20676</name>
</gene>
<dbReference type="Gene3D" id="3.30.1490.490">
    <property type="match status" value="1"/>
</dbReference>
<dbReference type="InterPro" id="IPR036236">
    <property type="entry name" value="Znf_C2H2_sf"/>
</dbReference>
<evidence type="ECO:0000256" key="2">
    <source>
        <dbReference type="ARBA" id="ARBA00022723"/>
    </source>
</evidence>
<dbReference type="PANTHER" id="PTHR13100">
    <property type="entry name" value="CELL GROWTH-REGULATING NUCLEOLAR PROTEIN LYAR"/>
    <property type="match status" value="1"/>
</dbReference>
<feature type="domain" description="Zinc finger C2H2 LYAR-type" evidence="9">
    <location>
        <begin position="33"/>
        <end position="60"/>
    </location>
</feature>
<dbReference type="GO" id="GO:0000122">
    <property type="term" value="P:negative regulation of transcription by RNA polymerase II"/>
    <property type="evidence" value="ECO:0007669"/>
    <property type="project" value="TreeGrafter"/>
</dbReference>
<keyword evidence="3" id="KW-0677">Repeat</keyword>
<dbReference type="PANTHER" id="PTHR13100:SF10">
    <property type="entry name" value="CELL GROWTH-REGULATING NUCLEOLAR PROTEIN"/>
    <property type="match status" value="1"/>
</dbReference>
<evidence type="ECO:0000256" key="4">
    <source>
        <dbReference type="ARBA" id="ARBA00022771"/>
    </source>
</evidence>
<accession>A0A8S4S495</accession>
<evidence type="ECO:0000259" key="10">
    <source>
        <dbReference type="Pfam" id="PF25879"/>
    </source>
</evidence>
<feature type="compositionally biased region" description="Basic residues" evidence="8">
    <location>
        <begin position="230"/>
        <end position="242"/>
    </location>
</feature>
<organism evidence="11 12">
    <name type="scientific">Pararge aegeria aegeria</name>
    <dbReference type="NCBI Taxonomy" id="348720"/>
    <lineage>
        <taxon>Eukaryota</taxon>
        <taxon>Metazoa</taxon>
        <taxon>Ecdysozoa</taxon>
        <taxon>Arthropoda</taxon>
        <taxon>Hexapoda</taxon>
        <taxon>Insecta</taxon>
        <taxon>Pterygota</taxon>
        <taxon>Neoptera</taxon>
        <taxon>Endopterygota</taxon>
        <taxon>Lepidoptera</taxon>
        <taxon>Glossata</taxon>
        <taxon>Ditrysia</taxon>
        <taxon>Papilionoidea</taxon>
        <taxon>Nymphalidae</taxon>
        <taxon>Satyrinae</taxon>
        <taxon>Satyrini</taxon>
        <taxon>Parargina</taxon>
        <taxon>Pararge</taxon>
    </lineage>
</organism>
<dbReference type="SUPFAM" id="SSF57667">
    <property type="entry name" value="beta-beta-alpha zinc fingers"/>
    <property type="match status" value="2"/>
</dbReference>
<feature type="region of interest" description="Disordered" evidence="8">
    <location>
        <begin position="157"/>
        <end position="304"/>
    </location>
</feature>
<name>A0A8S4S495_9NEOP</name>
<evidence type="ECO:0000259" key="9">
    <source>
        <dbReference type="Pfam" id="PF08790"/>
    </source>
</evidence>
<dbReference type="GO" id="GO:0006364">
    <property type="term" value="P:rRNA processing"/>
    <property type="evidence" value="ECO:0007669"/>
    <property type="project" value="TreeGrafter"/>
</dbReference>
<dbReference type="Pfam" id="PF25879">
    <property type="entry name" value="WHD_LYAR"/>
    <property type="match status" value="1"/>
</dbReference>
<keyword evidence="4 7" id="KW-0863">Zinc-finger</keyword>
<keyword evidence="2" id="KW-0479">Metal-binding</keyword>